<name>A0A6N9Q7Z1_9BACL</name>
<dbReference type="Proteomes" id="UP000448943">
    <property type="component" value="Unassembled WGS sequence"/>
</dbReference>
<keyword evidence="1" id="KW-0472">Membrane</keyword>
<evidence type="ECO:0000256" key="1">
    <source>
        <dbReference type="SAM" id="Phobius"/>
    </source>
</evidence>
<feature type="transmembrane region" description="Helical" evidence="1">
    <location>
        <begin position="12"/>
        <end position="33"/>
    </location>
</feature>
<sequence length="138" mass="16556">MVYNWKNSVKYLIYGVGFIVLLIFLSEMSNYFQNIMKRTFNFYPWTIYSTLTYLPIGIYLGLPKLLKEFKKTGKWKINFQKLIFIGLPALYYAFYLYLPFFRPLPRFLFPLNSIFSLSIIMVGYIIIDSFIKVEENEK</sequence>
<organism evidence="2 3">
    <name type="scientific">Chengkuizengella marina</name>
    <dbReference type="NCBI Taxonomy" id="2507566"/>
    <lineage>
        <taxon>Bacteria</taxon>
        <taxon>Bacillati</taxon>
        <taxon>Bacillota</taxon>
        <taxon>Bacilli</taxon>
        <taxon>Bacillales</taxon>
        <taxon>Paenibacillaceae</taxon>
        <taxon>Chengkuizengella</taxon>
    </lineage>
</organism>
<dbReference type="EMBL" id="SIJB01000049">
    <property type="protein sequence ID" value="NBI30987.1"/>
    <property type="molecule type" value="Genomic_DNA"/>
</dbReference>
<feature type="transmembrane region" description="Helical" evidence="1">
    <location>
        <begin position="107"/>
        <end position="127"/>
    </location>
</feature>
<accession>A0A6N9Q7Z1</accession>
<comment type="caution">
    <text evidence="2">The sequence shown here is derived from an EMBL/GenBank/DDBJ whole genome shotgun (WGS) entry which is preliminary data.</text>
</comment>
<dbReference type="OrthoDB" id="2973330at2"/>
<keyword evidence="3" id="KW-1185">Reference proteome</keyword>
<gene>
    <name evidence="2" type="ORF">ERL59_18715</name>
</gene>
<proteinExistence type="predicted"/>
<keyword evidence="1" id="KW-0812">Transmembrane</keyword>
<keyword evidence="1" id="KW-1133">Transmembrane helix</keyword>
<evidence type="ECO:0000313" key="3">
    <source>
        <dbReference type="Proteomes" id="UP000448943"/>
    </source>
</evidence>
<feature type="transmembrane region" description="Helical" evidence="1">
    <location>
        <begin position="82"/>
        <end position="101"/>
    </location>
</feature>
<dbReference type="RefSeq" id="WP_160647801.1">
    <property type="nucleotide sequence ID" value="NZ_SIJB01000049.1"/>
</dbReference>
<protein>
    <submittedName>
        <fullName evidence="2">Uncharacterized protein</fullName>
    </submittedName>
</protein>
<reference evidence="2 3" key="1">
    <citation type="submission" date="2019-01" db="EMBL/GenBank/DDBJ databases">
        <title>Chengkuizengella sp. nov., isolated from deep-sea sediment of East Pacific Ocean.</title>
        <authorList>
            <person name="Yang J."/>
            <person name="Lai Q."/>
            <person name="Shao Z."/>
        </authorList>
    </citation>
    <scope>NUCLEOTIDE SEQUENCE [LARGE SCALE GENOMIC DNA]</scope>
    <source>
        <strain evidence="2 3">YPA3-1-1</strain>
    </source>
</reference>
<feature type="transmembrane region" description="Helical" evidence="1">
    <location>
        <begin position="45"/>
        <end position="62"/>
    </location>
</feature>
<evidence type="ECO:0000313" key="2">
    <source>
        <dbReference type="EMBL" id="NBI30987.1"/>
    </source>
</evidence>
<dbReference type="AlphaFoldDB" id="A0A6N9Q7Z1"/>